<dbReference type="Proteomes" id="UP001324115">
    <property type="component" value="Unassembled WGS sequence"/>
</dbReference>
<keyword evidence="2" id="KW-0472">Membrane</keyword>
<feature type="transmembrane region" description="Helical" evidence="2">
    <location>
        <begin position="110"/>
        <end position="133"/>
    </location>
</feature>
<dbReference type="EMBL" id="JAXUIC010000009">
    <property type="protein sequence ID" value="KAK4573319.1"/>
    <property type="molecule type" value="Genomic_DNA"/>
</dbReference>
<dbReference type="AlphaFoldDB" id="A0AAN7EKZ2"/>
<keyword evidence="2" id="KW-1133">Transmembrane helix</keyword>
<proteinExistence type="predicted"/>
<feature type="transmembrane region" description="Helical" evidence="2">
    <location>
        <begin position="140"/>
        <end position="164"/>
    </location>
</feature>
<evidence type="ECO:0000313" key="3">
    <source>
        <dbReference type="EMBL" id="KAK4573319.1"/>
    </source>
</evidence>
<feature type="region of interest" description="Disordered" evidence="1">
    <location>
        <begin position="239"/>
        <end position="265"/>
    </location>
</feature>
<comment type="caution">
    <text evidence="3">The sequence shown here is derived from an EMBL/GenBank/DDBJ whole genome shotgun (WGS) entry which is preliminary data.</text>
</comment>
<gene>
    <name evidence="3" type="ORF">RGQ29_031327</name>
</gene>
<feature type="transmembrane region" description="Helical" evidence="2">
    <location>
        <begin position="12"/>
        <end position="34"/>
    </location>
</feature>
<feature type="compositionally biased region" description="Polar residues" evidence="1">
    <location>
        <begin position="243"/>
        <end position="265"/>
    </location>
</feature>
<evidence type="ECO:0000256" key="2">
    <source>
        <dbReference type="SAM" id="Phobius"/>
    </source>
</evidence>
<evidence type="ECO:0008006" key="5">
    <source>
        <dbReference type="Google" id="ProtNLM"/>
    </source>
</evidence>
<organism evidence="3 4">
    <name type="scientific">Quercus rubra</name>
    <name type="common">Northern red oak</name>
    <name type="synonym">Quercus borealis</name>
    <dbReference type="NCBI Taxonomy" id="3512"/>
    <lineage>
        <taxon>Eukaryota</taxon>
        <taxon>Viridiplantae</taxon>
        <taxon>Streptophyta</taxon>
        <taxon>Embryophyta</taxon>
        <taxon>Tracheophyta</taxon>
        <taxon>Spermatophyta</taxon>
        <taxon>Magnoliopsida</taxon>
        <taxon>eudicotyledons</taxon>
        <taxon>Gunneridae</taxon>
        <taxon>Pentapetalae</taxon>
        <taxon>rosids</taxon>
        <taxon>fabids</taxon>
        <taxon>Fagales</taxon>
        <taxon>Fagaceae</taxon>
        <taxon>Quercus</taxon>
    </lineage>
</organism>
<keyword evidence="4" id="KW-1185">Reference proteome</keyword>
<feature type="compositionally biased region" description="Low complexity" evidence="1">
    <location>
        <begin position="277"/>
        <end position="290"/>
    </location>
</feature>
<reference evidence="3 4" key="1">
    <citation type="journal article" date="2023" name="G3 (Bethesda)">
        <title>A haplotype-resolved chromosome-scale genome for Quercus rubra L. provides insights into the genetics of adaptive traits for red oak species.</title>
        <authorList>
            <person name="Kapoor B."/>
            <person name="Jenkins J."/>
            <person name="Schmutz J."/>
            <person name="Zhebentyayeva T."/>
            <person name="Kuelheim C."/>
            <person name="Coggeshall M."/>
            <person name="Heim C."/>
            <person name="Lasky J.R."/>
            <person name="Leites L."/>
            <person name="Islam-Faridi N."/>
            <person name="Romero-Severson J."/>
            <person name="DeLeo V.L."/>
            <person name="Lucas S.M."/>
            <person name="Lazic D."/>
            <person name="Gailing O."/>
            <person name="Carlson J."/>
            <person name="Staton M."/>
        </authorList>
    </citation>
    <scope>NUCLEOTIDE SEQUENCE [LARGE SCALE GENOMIC DNA]</scope>
    <source>
        <strain evidence="3">Pseudo-F2</strain>
    </source>
</reference>
<protein>
    <recommendedName>
        <fullName evidence="5">Tetraspanin-18-like</fullName>
    </recommendedName>
</protein>
<accession>A0AAN7EKZ2</accession>
<sequence>MRRNCCHISLAFVLKLLNFLQAFVGVSIIVYSLWMLNQWNHHIPISPPSPPAPSAPSPSSSSLSLFFDSSSDPARGFKLEVEAEAVMVSGFDGGFGFETDFTSFQLPAPWFIYSLMGVGILLCCLTLVGCIAAEVIHGCCLCFYTVLITVLILLEAALVAFIAIDRQWEKDLPFDPTGELENLRSFIDENIDICKWVGIAVVIIQALSLLLSVVLRAMVSTQRIDFDSEDGYDGRSRTWEPLLNSQSSQPSGTTKGDGRGTQSDIWSTRIREKYGLSTNQNASASTNSRH</sequence>
<dbReference type="PRINTS" id="PR00259">
    <property type="entry name" value="TMFOUR"/>
</dbReference>
<evidence type="ECO:0000256" key="1">
    <source>
        <dbReference type="SAM" id="MobiDB-lite"/>
    </source>
</evidence>
<feature type="transmembrane region" description="Helical" evidence="2">
    <location>
        <begin position="196"/>
        <end position="215"/>
    </location>
</feature>
<feature type="region of interest" description="Disordered" evidence="1">
    <location>
        <begin position="271"/>
        <end position="290"/>
    </location>
</feature>
<name>A0AAN7EKZ2_QUERU</name>
<evidence type="ECO:0000313" key="4">
    <source>
        <dbReference type="Proteomes" id="UP001324115"/>
    </source>
</evidence>
<keyword evidence="2" id="KW-0812">Transmembrane</keyword>